<protein>
    <submittedName>
        <fullName evidence="1">Uncharacterized protein</fullName>
    </submittedName>
</protein>
<dbReference type="EMBL" id="OZ034830">
    <property type="protein sequence ID" value="CAL1687632.1"/>
    <property type="molecule type" value="Genomic_DNA"/>
</dbReference>
<reference evidence="1" key="1">
    <citation type="submission" date="2024-04" db="EMBL/GenBank/DDBJ databases">
        <authorList>
            <consortium name="Molecular Ecology Group"/>
        </authorList>
    </citation>
    <scope>NUCLEOTIDE SEQUENCE</scope>
</reference>
<evidence type="ECO:0000313" key="1">
    <source>
        <dbReference type="EMBL" id="CAL1687632.1"/>
    </source>
</evidence>
<accession>A0AAV2P521</accession>
<gene>
    <name evidence="1" type="ORF">LPLAT_LOCUS12806</name>
</gene>
<sequence>MDATMGDKTLSTLTSFLLFKNVEKEFSNCNSDLSSTTNTSNSEDDKLEDILLLNIELELIYLIFMVGETRGETVFTEKIENYVERVIPGYSRTVFKEHFR</sequence>
<organism evidence="1 2">
    <name type="scientific">Lasius platythorax</name>
    <dbReference type="NCBI Taxonomy" id="488582"/>
    <lineage>
        <taxon>Eukaryota</taxon>
        <taxon>Metazoa</taxon>
        <taxon>Ecdysozoa</taxon>
        <taxon>Arthropoda</taxon>
        <taxon>Hexapoda</taxon>
        <taxon>Insecta</taxon>
        <taxon>Pterygota</taxon>
        <taxon>Neoptera</taxon>
        <taxon>Endopterygota</taxon>
        <taxon>Hymenoptera</taxon>
        <taxon>Apocrita</taxon>
        <taxon>Aculeata</taxon>
        <taxon>Formicoidea</taxon>
        <taxon>Formicidae</taxon>
        <taxon>Formicinae</taxon>
        <taxon>Lasius</taxon>
        <taxon>Lasius</taxon>
    </lineage>
</organism>
<evidence type="ECO:0000313" key="2">
    <source>
        <dbReference type="Proteomes" id="UP001497644"/>
    </source>
</evidence>
<dbReference type="AlphaFoldDB" id="A0AAV2P521"/>
<proteinExistence type="predicted"/>
<dbReference type="Proteomes" id="UP001497644">
    <property type="component" value="Chromosome 7"/>
</dbReference>
<keyword evidence="2" id="KW-1185">Reference proteome</keyword>
<name>A0AAV2P521_9HYME</name>